<dbReference type="RefSeq" id="WP_284479561.1">
    <property type="nucleotide sequence ID" value="NZ_JASNJD010000002.1"/>
</dbReference>
<evidence type="ECO:0000313" key="2">
    <source>
        <dbReference type="Proteomes" id="UP001243757"/>
    </source>
</evidence>
<comment type="caution">
    <text evidence="1">The sequence shown here is derived from an EMBL/GenBank/DDBJ whole genome shotgun (WGS) entry which is preliminary data.</text>
</comment>
<keyword evidence="2" id="KW-1185">Reference proteome</keyword>
<dbReference type="Proteomes" id="UP001243757">
    <property type="component" value="Unassembled WGS sequence"/>
</dbReference>
<dbReference type="EMBL" id="JASNJD010000002">
    <property type="protein sequence ID" value="MDK3016743.1"/>
    <property type="molecule type" value="Genomic_DNA"/>
</dbReference>
<name>A0ABT7EWN3_9RHOB</name>
<organism evidence="1 2">
    <name type="scientific">Pseudodonghicola flavimaris</name>
    <dbReference type="NCBI Taxonomy" id="3050036"/>
    <lineage>
        <taxon>Bacteria</taxon>
        <taxon>Pseudomonadati</taxon>
        <taxon>Pseudomonadota</taxon>
        <taxon>Alphaproteobacteria</taxon>
        <taxon>Rhodobacterales</taxon>
        <taxon>Paracoccaceae</taxon>
        <taxon>Pseudodonghicola</taxon>
    </lineage>
</organism>
<evidence type="ECO:0000313" key="1">
    <source>
        <dbReference type="EMBL" id="MDK3016743.1"/>
    </source>
</evidence>
<sequence>MRFCFFSGLAYSAGALVTVEVPVRPDVVTDRPRRLMRCVSDGGPDGLFYWLDLDPDAGDPFRN</sequence>
<accession>A0ABT7EWN3</accession>
<protein>
    <submittedName>
        <fullName evidence="1">Uncharacterized protein</fullName>
    </submittedName>
</protein>
<proteinExistence type="predicted"/>
<gene>
    <name evidence="1" type="ORF">QO033_03590</name>
</gene>
<reference evidence="1 2" key="1">
    <citation type="submission" date="2023-05" db="EMBL/GenBank/DDBJ databases">
        <title>Pseudodonghicola sp. nov.</title>
        <authorList>
            <person name="Huang J."/>
        </authorList>
    </citation>
    <scope>NUCLEOTIDE SEQUENCE [LARGE SCALE GENOMIC DNA]</scope>
    <source>
        <strain evidence="1 2">IC7</strain>
    </source>
</reference>